<feature type="region of interest" description="Disordered" evidence="1">
    <location>
        <begin position="1219"/>
        <end position="1238"/>
    </location>
</feature>
<dbReference type="EMBL" id="ML121567">
    <property type="protein sequence ID" value="RPB20806.1"/>
    <property type="molecule type" value="Genomic_DNA"/>
</dbReference>
<dbReference type="Proteomes" id="UP000267821">
    <property type="component" value="Unassembled WGS sequence"/>
</dbReference>
<feature type="domain" description="MHD1" evidence="3">
    <location>
        <begin position="656"/>
        <end position="783"/>
    </location>
</feature>
<dbReference type="InterPro" id="IPR014770">
    <property type="entry name" value="Munc13_1"/>
</dbReference>
<dbReference type="InterPro" id="IPR035892">
    <property type="entry name" value="C2_domain_sf"/>
</dbReference>
<evidence type="ECO:0000259" key="3">
    <source>
        <dbReference type="PROSITE" id="PS51258"/>
    </source>
</evidence>
<dbReference type="SMART" id="SM00239">
    <property type="entry name" value="C2"/>
    <property type="match status" value="1"/>
</dbReference>
<dbReference type="Pfam" id="PF00168">
    <property type="entry name" value="C2"/>
    <property type="match status" value="1"/>
</dbReference>
<dbReference type="CDD" id="cd04043">
    <property type="entry name" value="C2_Munc13_fungal"/>
    <property type="match status" value="1"/>
</dbReference>
<dbReference type="PROSITE" id="PS50004">
    <property type="entry name" value="C2"/>
    <property type="match status" value="1"/>
</dbReference>
<dbReference type="Pfam" id="PF06292">
    <property type="entry name" value="MUN"/>
    <property type="match status" value="1"/>
</dbReference>
<dbReference type="OrthoDB" id="2015333at2759"/>
<name>A0A3N4LDN0_9PEZI</name>
<dbReference type="PROSITE" id="PS51259">
    <property type="entry name" value="MHD2"/>
    <property type="match status" value="1"/>
</dbReference>
<dbReference type="PANTHER" id="PTHR47263">
    <property type="entry name" value="ADENYLATE CYCLASE ACTIVATION PROTEIN GIT1"/>
    <property type="match status" value="1"/>
</dbReference>
<dbReference type="InterPro" id="IPR014772">
    <property type="entry name" value="Munc13_dom-2"/>
</dbReference>
<dbReference type="Gene3D" id="2.60.40.150">
    <property type="entry name" value="C2 domain"/>
    <property type="match status" value="1"/>
</dbReference>
<protein>
    <recommendedName>
        <fullName evidence="7">C2 domain-containing protein</fullName>
    </recommendedName>
</protein>
<dbReference type="SUPFAM" id="SSF49562">
    <property type="entry name" value="C2 domain (Calcium/lipid-binding domain, CaLB)"/>
    <property type="match status" value="1"/>
</dbReference>
<dbReference type="Gene3D" id="1.10.357.50">
    <property type="match status" value="1"/>
</dbReference>
<feature type="compositionally biased region" description="Gly residues" evidence="1">
    <location>
        <begin position="1220"/>
        <end position="1233"/>
    </location>
</feature>
<organism evidence="5 6">
    <name type="scientific">Terfezia boudieri ATCC MYA-4762</name>
    <dbReference type="NCBI Taxonomy" id="1051890"/>
    <lineage>
        <taxon>Eukaryota</taxon>
        <taxon>Fungi</taxon>
        <taxon>Dikarya</taxon>
        <taxon>Ascomycota</taxon>
        <taxon>Pezizomycotina</taxon>
        <taxon>Pezizomycetes</taxon>
        <taxon>Pezizales</taxon>
        <taxon>Pezizaceae</taxon>
        <taxon>Terfezia</taxon>
    </lineage>
</organism>
<feature type="domain" description="C2" evidence="2">
    <location>
        <begin position="864"/>
        <end position="979"/>
    </location>
</feature>
<evidence type="ECO:0000259" key="4">
    <source>
        <dbReference type="PROSITE" id="PS51259"/>
    </source>
</evidence>
<dbReference type="InParanoid" id="A0A3N4LDN0"/>
<dbReference type="PANTHER" id="PTHR47263:SF1">
    <property type="entry name" value="C2 DOMAIN PROTEIN (AFU_ORTHOLOGUE AFUA_7G02350)"/>
    <property type="match status" value="1"/>
</dbReference>
<feature type="domain" description="MHD2" evidence="4">
    <location>
        <begin position="1077"/>
        <end position="1199"/>
    </location>
</feature>
<dbReference type="InterPro" id="IPR000008">
    <property type="entry name" value="C2_dom"/>
</dbReference>
<accession>A0A3N4LDN0</accession>
<evidence type="ECO:0000259" key="2">
    <source>
        <dbReference type="PROSITE" id="PS50004"/>
    </source>
</evidence>
<gene>
    <name evidence="5" type="ORF">L211DRAFT_791553</name>
</gene>
<proteinExistence type="predicted"/>
<reference evidence="5 6" key="1">
    <citation type="journal article" date="2018" name="Nat. Ecol. Evol.">
        <title>Pezizomycetes genomes reveal the molecular basis of ectomycorrhizal truffle lifestyle.</title>
        <authorList>
            <person name="Murat C."/>
            <person name="Payen T."/>
            <person name="Noel B."/>
            <person name="Kuo A."/>
            <person name="Morin E."/>
            <person name="Chen J."/>
            <person name="Kohler A."/>
            <person name="Krizsan K."/>
            <person name="Balestrini R."/>
            <person name="Da Silva C."/>
            <person name="Montanini B."/>
            <person name="Hainaut M."/>
            <person name="Levati E."/>
            <person name="Barry K.W."/>
            <person name="Belfiori B."/>
            <person name="Cichocki N."/>
            <person name="Clum A."/>
            <person name="Dockter R.B."/>
            <person name="Fauchery L."/>
            <person name="Guy J."/>
            <person name="Iotti M."/>
            <person name="Le Tacon F."/>
            <person name="Lindquist E.A."/>
            <person name="Lipzen A."/>
            <person name="Malagnac F."/>
            <person name="Mello A."/>
            <person name="Molinier V."/>
            <person name="Miyauchi S."/>
            <person name="Poulain J."/>
            <person name="Riccioni C."/>
            <person name="Rubini A."/>
            <person name="Sitrit Y."/>
            <person name="Splivallo R."/>
            <person name="Traeger S."/>
            <person name="Wang M."/>
            <person name="Zifcakova L."/>
            <person name="Wipf D."/>
            <person name="Zambonelli A."/>
            <person name="Paolocci F."/>
            <person name="Nowrousian M."/>
            <person name="Ottonello S."/>
            <person name="Baldrian P."/>
            <person name="Spatafora J.W."/>
            <person name="Henrissat B."/>
            <person name="Nagy L.G."/>
            <person name="Aury J.M."/>
            <person name="Wincker P."/>
            <person name="Grigoriev I.V."/>
            <person name="Bonfante P."/>
            <person name="Martin F.M."/>
        </authorList>
    </citation>
    <scope>NUCLEOTIDE SEQUENCE [LARGE SCALE GENOMIC DNA]</scope>
    <source>
        <strain evidence="5 6">ATCC MYA-4762</strain>
    </source>
</reference>
<evidence type="ECO:0008006" key="7">
    <source>
        <dbReference type="Google" id="ProtNLM"/>
    </source>
</evidence>
<evidence type="ECO:0000313" key="5">
    <source>
        <dbReference type="EMBL" id="RPB20806.1"/>
    </source>
</evidence>
<sequence length="1324" mass="150750">MSNRIRHSRRNPANVRASQARISIVLNDEEVFSYALRNAYLHYLLLPRNRQKGPPPAPVPAIHRQSTAVSFHDLMREFQHVTGTKSSKLPKDLLPLLRTKMEQVWMGHYNHAEYKDALVKRTFATFYTQFTEKSFYKNMKDTRRPEDLVLIFYSSATKEIQKAKQDDSWKWLVDSHVALFVRLIQHCLKEGGWNNSYPELVTRMHNLETKLLRNEQNLTDDAGPSCSAASLAQQPMVPLSYNVNDMPLVKVVSKLFNVPLSTCQSIIDQFRSIWTERAALQDLKAYNNSLSLNTHRTLKRDDFGSDEAFEAWKKAEAPEISKLIAHVIQTNPVELSKSAAPATGVRASIIQPASPYRMSMVPDGYSYGAEHSGDGEGGFEDFDSPYIYIPSDPRQYYQAILAKCLSYDFNDPELPPPDTSGEGPIKIMSKSSTDLLTELSSRWRLPLPSRMTLFLDCIRELYHEQQINLITLDAAFLFFKENTDPNWPDWPIQDQNIQRQLLGILHDDLLREMYEILQHAYDKKAVPHGRVLYILDCHILSDPLFSPPDISEFVAQLKQGLIDKSMDAYNILLNDIPDDADQMDAIHVHDTADNLVKLTEKIQNRFKEPIMGQVNPTLILVEIVYPKFAEDSRDMLLDIMEVAKAKGEEVPVDDAFAVYAKLCEVRRIYLDVFPKNNYPVKIEDILADFVWRWLQITDSKVIGWVDAAIQQDDFVLTTREEHGREPTDDERHTASVVDIFRSFNQIVNDLKKLEWQDEYQMAKFSTALAKTVGQGIGRYCEVLEKLFTFEMDRQTPEQEAAATQTRQQRWLALARDAWSNQEKIEPFQFAPESCVKLNNIEFAKNQLDKLEATMDAEKIASVIAANAPPITQRRQVSYVFTIKIVEAEDLKAMDINGASDPYVVVGDEHQKRLHKTRVIYANLNPRWEETVEITVQGPIVLAFTIWDWDTMGDHDCVGRTLIKLDPANFSDFLPKDLWQDLDTQGRLLIRVSMEGERDDIQFYFGRTFRTLFRTERDMTRQITDKLSAFIHHTLSHAALKNILSKGSTLSSVTSLFSRTGLTGARPAGAQISNLDIAQALDPLTNYFNENFAILNTTLTQSAMIMVMSKLWKEVLVTLESLLVPTLSDKPSMQRQLTQQEVDIVFKWLNIMYDFFYAKDEVTGEGTGVPADILRSPKFHELQSLNFFYFDSTENLRRTSERMASTALAHQQAARQRLTGSSGGFLGVPGGGGTKRSKSVLHSRNLGTMRKMKAEKRKEAQAVPNDDMILRILRMRPEAAGYLKERSRQKDRLAATAAAEAIVRQSIQSGGGRMSAIGPAAGARR</sequence>
<dbReference type="Gene3D" id="1.20.58.1100">
    <property type="match status" value="1"/>
</dbReference>
<keyword evidence="6" id="KW-1185">Reference proteome</keyword>
<dbReference type="PROSITE" id="PS51258">
    <property type="entry name" value="MHD1"/>
    <property type="match status" value="1"/>
</dbReference>
<evidence type="ECO:0000256" key="1">
    <source>
        <dbReference type="SAM" id="MobiDB-lite"/>
    </source>
</evidence>
<evidence type="ECO:0000313" key="6">
    <source>
        <dbReference type="Proteomes" id="UP000267821"/>
    </source>
</evidence>
<dbReference type="InterPro" id="IPR010439">
    <property type="entry name" value="MUN_dom"/>
</dbReference>
<dbReference type="FunCoup" id="A0A3N4LDN0">
    <property type="interactions" value="52"/>
</dbReference>
<dbReference type="InterPro" id="IPR052811">
    <property type="entry name" value="Glucose_resp_signaling"/>
</dbReference>
<dbReference type="STRING" id="1051890.A0A3N4LDN0"/>